<organism evidence="2">
    <name type="scientific">marine metagenome</name>
    <dbReference type="NCBI Taxonomy" id="408172"/>
    <lineage>
        <taxon>unclassified sequences</taxon>
        <taxon>metagenomes</taxon>
        <taxon>ecological metagenomes</taxon>
    </lineage>
</organism>
<dbReference type="GO" id="GO:0008883">
    <property type="term" value="F:glutamyl-tRNA reductase activity"/>
    <property type="evidence" value="ECO:0007669"/>
    <property type="project" value="InterPro"/>
</dbReference>
<dbReference type="InterPro" id="IPR036343">
    <property type="entry name" value="GluRdtase_N_sf"/>
</dbReference>
<protein>
    <recommendedName>
        <fullName evidence="1">Glutamyl-tRNA reductase N-terminal domain-containing protein</fullName>
    </recommendedName>
</protein>
<dbReference type="Gene3D" id="3.30.460.30">
    <property type="entry name" value="Glutamyl-tRNA reductase, N-terminal domain"/>
    <property type="match status" value="1"/>
</dbReference>
<dbReference type="Pfam" id="PF05201">
    <property type="entry name" value="GlutR_N"/>
    <property type="match status" value="1"/>
</dbReference>
<accession>A0A383A3D9</accession>
<name>A0A383A3D9_9ZZZZ</name>
<sequence length="79" mass="8707">VATLDERESISLPADAVDAFYDGLSALPGLDECLLLNTCNRTEIYGAGNGSTNLVAVSDYLADFRKLEPDFLERHSYRH</sequence>
<proteinExistence type="predicted"/>
<feature type="domain" description="Glutamyl-tRNA reductase N-terminal" evidence="1">
    <location>
        <begin position="2"/>
        <end position="78"/>
    </location>
</feature>
<dbReference type="AlphaFoldDB" id="A0A383A3D9"/>
<reference evidence="2" key="1">
    <citation type="submission" date="2018-05" db="EMBL/GenBank/DDBJ databases">
        <authorList>
            <person name="Lanie J.A."/>
            <person name="Ng W.-L."/>
            <person name="Kazmierczak K.M."/>
            <person name="Andrzejewski T.M."/>
            <person name="Davidsen T.M."/>
            <person name="Wayne K.J."/>
            <person name="Tettelin H."/>
            <person name="Glass J.I."/>
            <person name="Rusch D."/>
            <person name="Podicherti R."/>
            <person name="Tsui H.-C.T."/>
            <person name="Winkler M.E."/>
        </authorList>
    </citation>
    <scope>NUCLEOTIDE SEQUENCE</scope>
</reference>
<feature type="non-terminal residue" evidence="2">
    <location>
        <position position="79"/>
    </location>
</feature>
<dbReference type="SUPFAM" id="SSF69742">
    <property type="entry name" value="Glutamyl tRNA-reductase catalytic, N-terminal domain"/>
    <property type="match status" value="1"/>
</dbReference>
<dbReference type="GO" id="GO:0033014">
    <property type="term" value="P:tetrapyrrole biosynthetic process"/>
    <property type="evidence" value="ECO:0007669"/>
    <property type="project" value="InterPro"/>
</dbReference>
<feature type="non-terminal residue" evidence="2">
    <location>
        <position position="1"/>
    </location>
</feature>
<dbReference type="GO" id="GO:0050661">
    <property type="term" value="F:NADP binding"/>
    <property type="evidence" value="ECO:0007669"/>
    <property type="project" value="InterPro"/>
</dbReference>
<evidence type="ECO:0000313" key="2">
    <source>
        <dbReference type="EMBL" id="SVE02090.1"/>
    </source>
</evidence>
<dbReference type="EMBL" id="UINC01188728">
    <property type="protein sequence ID" value="SVE02090.1"/>
    <property type="molecule type" value="Genomic_DNA"/>
</dbReference>
<gene>
    <name evidence="2" type="ORF">METZ01_LOCUS454944</name>
</gene>
<evidence type="ECO:0000259" key="1">
    <source>
        <dbReference type="Pfam" id="PF05201"/>
    </source>
</evidence>
<dbReference type="InterPro" id="IPR015895">
    <property type="entry name" value="4pyrrol_synth_GluRdtase_N"/>
</dbReference>